<dbReference type="InterPro" id="IPR000917">
    <property type="entry name" value="Sulfatase_N"/>
</dbReference>
<keyword evidence="7" id="KW-1185">Reference proteome</keyword>
<evidence type="ECO:0000259" key="5">
    <source>
        <dbReference type="Pfam" id="PF00884"/>
    </source>
</evidence>
<accession>A0AA96LCA0</accession>
<dbReference type="GO" id="GO:0046872">
    <property type="term" value="F:metal ion binding"/>
    <property type="evidence" value="ECO:0007669"/>
    <property type="project" value="UniProtKB-KW"/>
</dbReference>
<dbReference type="EMBL" id="CP130318">
    <property type="protein sequence ID" value="WNQ09605.1"/>
    <property type="molecule type" value="Genomic_DNA"/>
</dbReference>
<dbReference type="AlphaFoldDB" id="A0AA96LCA0"/>
<proteinExistence type="inferred from homology"/>
<evidence type="ECO:0000256" key="3">
    <source>
        <dbReference type="ARBA" id="ARBA00022801"/>
    </source>
</evidence>
<dbReference type="CDD" id="cd16033">
    <property type="entry name" value="sulfatase_like"/>
    <property type="match status" value="1"/>
</dbReference>
<evidence type="ECO:0000256" key="4">
    <source>
        <dbReference type="ARBA" id="ARBA00022837"/>
    </source>
</evidence>
<gene>
    <name evidence="6" type="ORF">MJA45_18455</name>
</gene>
<evidence type="ECO:0000256" key="2">
    <source>
        <dbReference type="ARBA" id="ARBA00022723"/>
    </source>
</evidence>
<dbReference type="GO" id="GO:0004065">
    <property type="term" value="F:arylsulfatase activity"/>
    <property type="evidence" value="ECO:0007669"/>
    <property type="project" value="TreeGrafter"/>
</dbReference>
<dbReference type="PANTHER" id="PTHR42693:SF53">
    <property type="entry name" value="ENDO-4-O-SULFATASE"/>
    <property type="match status" value="1"/>
</dbReference>
<protein>
    <submittedName>
        <fullName evidence="6">Sulfatase-like hydrolase/transferase</fullName>
    </submittedName>
</protein>
<name>A0AA96LCA0_9BACL</name>
<dbReference type="Proteomes" id="UP001305702">
    <property type="component" value="Chromosome"/>
</dbReference>
<comment type="similarity">
    <text evidence="1">Belongs to the sulfatase family.</text>
</comment>
<sequence length="481" mass="54674">MNILLLITDQQRADTIEKSTVCRTPNLDLLAKSGVRFTRAYTPNPICSPARASLMTGLYPSRHGMVDVTHNVPSYRADLQPGFPMWSQVLKQAGYHTGYFGKWHIERSDNPHAFGFDISLSCQSEEYIKYRESLGLPRKPHLLHQHTLVKQGYHSVVHYGICDEPAEASEPYFLYSKGIEFIRSQQDRSAPWAAVISVKEPHDPYIAAKSFFDSYRQEDILLPSSRRDPLTDKPRILRRLQSVWEPLSDDQIKEAIACYYAMCTLVDEQVGRIIQALKETDQLENTLIVYTSDHGDMLGDHGLFLKGVTPYEEVYRIPLILAGAGVKSPGRVSSAVVSLVDLAPTIIETAELQEMDGQGRSLVPLLREEIGHEEVSAYWQEGYAEFFGQRLGYSQRLVWFDRYKYVFNGFDFDELYDLCADPDEMNNLAGLEEYEPILKAMVSRMWSRVHRLGDHSLGETHYGMFRFLPIGPNGPGETGMC</sequence>
<keyword evidence="3" id="KW-0378">Hydrolase</keyword>
<evidence type="ECO:0000313" key="7">
    <source>
        <dbReference type="Proteomes" id="UP001305702"/>
    </source>
</evidence>
<organism evidence="6 7">
    <name type="scientific">Paenibacillus aurantius</name>
    <dbReference type="NCBI Taxonomy" id="2918900"/>
    <lineage>
        <taxon>Bacteria</taxon>
        <taxon>Bacillati</taxon>
        <taxon>Bacillota</taxon>
        <taxon>Bacilli</taxon>
        <taxon>Bacillales</taxon>
        <taxon>Paenibacillaceae</taxon>
        <taxon>Paenibacillus</taxon>
    </lineage>
</organism>
<evidence type="ECO:0000313" key="6">
    <source>
        <dbReference type="EMBL" id="WNQ09605.1"/>
    </source>
</evidence>
<dbReference type="InterPro" id="IPR024607">
    <property type="entry name" value="Sulfatase_CS"/>
</dbReference>
<dbReference type="KEGG" id="paun:MJA45_18455"/>
<feature type="domain" description="Sulfatase N-terminal" evidence="5">
    <location>
        <begin position="2"/>
        <end position="350"/>
    </location>
</feature>
<keyword evidence="4" id="KW-0106">Calcium</keyword>
<dbReference type="PANTHER" id="PTHR42693">
    <property type="entry name" value="ARYLSULFATASE FAMILY MEMBER"/>
    <property type="match status" value="1"/>
</dbReference>
<dbReference type="RefSeq" id="WP_315603377.1">
    <property type="nucleotide sequence ID" value="NZ_CP130318.1"/>
</dbReference>
<dbReference type="Gene3D" id="3.40.720.10">
    <property type="entry name" value="Alkaline Phosphatase, subunit A"/>
    <property type="match status" value="1"/>
</dbReference>
<dbReference type="Pfam" id="PF00884">
    <property type="entry name" value="Sulfatase"/>
    <property type="match status" value="1"/>
</dbReference>
<dbReference type="InterPro" id="IPR017850">
    <property type="entry name" value="Alkaline_phosphatase_core_sf"/>
</dbReference>
<keyword evidence="2" id="KW-0479">Metal-binding</keyword>
<evidence type="ECO:0000256" key="1">
    <source>
        <dbReference type="ARBA" id="ARBA00008779"/>
    </source>
</evidence>
<reference evidence="6 7" key="1">
    <citation type="submission" date="2022-02" db="EMBL/GenBank/DDBJ databases">
        <title>Paenibacillus sp. MBLB1776 Whole Genome Shotgun Sequencing.</title>
        <authorList>
            <person name="Hwang C.Y."/>
            <person name="Cho E.-S."/>
            <person name="Seo M.-J."/>
        </authorList>
    </citation>
    <scope>NUCLEOTIDE SEQUENCE [LARGE SCALE GENOMIC DNA]</scope>
    <source>
        <strain evidence="6 7">MBLB1776</strain>
    </source>
</reference>
<dbReference type="PROSITE" id="PS00523">
    <property type="entry name" value="SULFATASE_1"/>
    <property type="match status" value="1"/>
</dbReference>
<dbReference type="InterPro" id="IPR050738">
    <property type="entry name" value="Sulfatase"/>
</dbReference>
<dbReference type="SUPFAM" id="SSF53649">
    <property type="entry name" value="Alkaline phosphatase-like"/>
    <property type="match status" value="1"/>
</dbReference>